<keyword evidence="2" id="KW-1185">Reference proteome</keyword>
<gene>
    <name evidence="1" type="ORF">DOS84_18755</name>
</gene>
<dbReference type="AlphaFoldDB" id="A0A2W7UEQ9"/>
<dbReference type="Proteomes" id="UP000249177">
    <property type="component" value="Unassembled WGS sequence"/>
</dbReference>
<organism evidence="1 2">
    <name type="scientific">Flavobacterium aquariorum</name>
    <dbReference type="NCBI Taxonomy" id="2217670"/>
    <lineage>
        <taxon>Bacteria</taxon>
        <taxon>Pseudomonadati</taxon>
        <taxon>Bacteroidota</taxon>
        <taxon>Flavobacteriia</taxon>
        <taxon>Flavobacteriales</taxon>
        <taxon>Flavobacteriaceae</taxon>
        <taxon>Flavobacterium</taxon>
    </lineage>
</organism>
<accession>A0A2W7UEQ9</accession>
<proteinExistence type="predicted"/>
<dbReference type="EMBL" id="QKXH01000018">
    <property type="protein sequence ID" value="PZX91845.1"/>
    <property type="molecule type" value="Genomic_DNA"/>
</dbReference>
<name>A0A2W7UEQ9_9FLAO</name>
<evidence type="ECO:0000313" key="2">
    <source>
        <dbReference type="Proteomes" id="UP000249177"/>
    </source>
</evidence>
<evidence type="ECO:0000313" key="1">
    <source>
        <dbReference type="EMBL" id="PZX91845.1"/>
    </source>
</evidence>
<protein>
    <submittedName>
        <fullName evidence="1">Uncharacterized protein</fullName>
    </submittedName>
</protein>
<comment type="caution">
    <text evidence="1">The sequence shown here is derived from an EMBL/GenBank/DDBJ whole genome shotgun (WGS) entry which is preliminary data.</text>
</comment>
<reference evidence="1 2" key="1">
    <citation type="submission" date="2018-06" db="EMBL/GenBank/DDBJ databases">
        <title>Flavobacterium sp IMCC34762, genome.</title>
        <authorList>
            <person name="Joung Y."/>
            <person name="Cho J."/>
            <person name="Song J."/>
        </authorList>
    </citation>
    <scope>NUCLEOTIDE SEQUENCE [LARGE SCALE GENOMIC DNA]</scope>
    <source>
        <strain evidence="1 2">IMCC34762</strain>
    </source>
</reference>
<sequence length="62" mass="7513">MRELSRNYAGKFNQKTSIYFRRKLTNKKRESWNLKSRNLKNIALKIENGKLKLENWNLPTET</sequence>